<dbReference type="PANTHER" id="PTHR12599:SF0">
    <property type="entry name" value="PTERIN-4-ALPHA-CARBINOLAMINE DEHYDRATASE"/>
    <property type="match status" value="1"/>
</dbReference>
<dbReference type="HAMAP" id="MF_00434">
    <property type="entry name" value="Pterin_4_alpha"/>
    <property type="match status" value="1"/>
</dbReference>
<accession>A0A447IAL8</accession>
<dbReference type="OrthoDB" id="9794987at2"/>
<reference evidence="5 6" key="1">
    <citation type="submission" date="2018-12" db="EMBL/GenBank/DDBJ databases">
        <authorList>
            <person name="Criscuolo A."/>
        </authorList>
    </citation>
    <scope>NUCLEOTIDE SEQUENCE [LARGE SCALE GENOMIC DNA]</scope>
    <source>
        <strain evidence="5">ACIP1116281</strain>
    </source>
</reference>
<dbReference type="GO" id="GO:0006729">
    <property type="term" value="P:tetrahydrobiopterin biosynthetic process"/>
    <property type="evidence" value="ECO:0007669"/>
    <property type="project" value="InterPro"/>
</dbReference>
<dbReference type="GO" id="GO:0008124">
    <property type="term" value="F:4-alpha-hydroxytetrahydrobiopterin dehydratase activity"/>
    <property type="evidence" value="ECO:0007669"/>
    <property type="project" value="UniProtKB-UniRule"/>
</dbReference>
<dbReference type="Gene3D" id="3.30.1360.20">
    <property type="entry name" value="Transcriptional coactivator/pterin dehydratase"/>
    <property type="match status" value="1"/>
</dbReference>
<evidence type="ECO:0000256" key="1">
    <source>
        <dbReference type="ARBA" id="ARBA00001554"/>
    </source>
</evidence>
<dbReference type="RefSeq" id="WP_126150036.1">
    <property type="nucleotide sequence ID" value="NZ_JBHTMH010000001.1"/>
</dbReference>
<keyword evidence="6" id="KW-1185">Reference proteome</keyword>
<evidence type="ECO:0000313" key="6">
    <source>
        <dbReference type="Proteomes" id="UP000268844"/>
    </source>
</evidence>
<dbReference type="Proteomes" id="UP000268844">
    <property type="component" value="Unassembled WGS sequence"/>
</dbReference>
<dbReference type="EC" id="4.2.1.96" evidence="4"/>
<dbReference type="CDD" id="cd00914">
    <property type="entry name" value="PCD_DCoH_subfamily_b"/>
    <property type="match status" value="1"/>
</dbReference>
<evidence type="ECO:0000256" key="4">
    <source>
        <dbReference type="HAMAP-Rule" id="MF_00434"/>
    </source>
</evidence>
<name>A0A447IAL8_9HYPH</name>
<protein>
    <recommendedName>
        <fullName evidence="4">Putative pterin-4-alpha-carbinolamine dehydratase</fullName>
        <shortName evidence="4">PHS</shortName>
        <ecNumber evidence="4">4.2.1.96</ecNumber>
    </recommendedName>
    <alternativeName>
        <fullName evidence="4">4-alpha-hydroxy-tetrahydropterin dehydratase</fullName>
    </alternativeName>
    <alternativeName>
        <fullName evidence="4">Pterin carbinolamine dehydratase</fullName>
        <shortName evidence="4">PCD</shortName>
    </alternativeName>
</protein>
<dbReference type="PANTHER" id="PTHR12599">
    <property type="entry name" value="PTERIN-4-ALPHA-CARBINOLAMINE DEHYDRATASE"/>
    <property type="match status" value="1"/>
</dbReference>
<dbReference type="SUPFAM" id="SSF55248">
    <property type="entry name" value="PCD-like"/>
    <property type="match status" value="1"/>
</dbReference>
<evidence type="ECO:0000313" key="5">
    <source>
        <dbReference type="EMBL" id="VDS04455.1"/>
    </source>
</evidence>
<dbReference type="AlphaFoldDB" id="A0A447IAL8"/>
<dbReference type="NCBIfam" id="NF002018">
    <property type="entry name" value="PRK00823.1-3"/>
    <property type="match status" value="1"/>
</dbReference>
<dbReference type="NCBIfam" id="NF002017">
    <property type="entry name" value="PRK00823.1-2"/>
    <property type="match status" value="1"/>
</dbReference>
<keyword evidence="3 4" id="KW-0456">Lyase</keyword>
<comment type="catalytic activity">
    <reaction evidence="1 4">
        <text>(4aS,6R)-4a-hydroxy-L-erythro-5,6,7,8-tetrahydrobiopterin = (6R)-L-erythro-6,7-dihydrobiopterin + H2O</text>
        <dbReference type="Rhea" id="RHEA:11920"/>
        <dbReference type="ChEBI" id="CHEBI:15377"/>
        <dbReference type="ChEBI" id="CHEBI:15642"/>
        <dbReference type="ChEBI" id="CHEBI:43120"/>
        <dbReference type="EC" id="4.2.1.96"/>
    </reaction>
</comment>
<comment type="similarity">
    <text evidence="2 4">Belongs to the pterin-4-alpha-carbinolamine dehydratase family.</text>
</comment>
<dbReference type="InterPro" id="IPR001533">
    <property type="entry name" value="Pterin_deHydtase"/>
</dbReference>
<evidence type="ECO:0000256" key="3">
    <source>
        <dbReference type="ARBA" id="ARBA00023239"/>
    </source>
</evidence>
<dbReference type="InterPro" id="IPR036428">
    <property type="entry name" value="PCD_sf"/>
</dbReference>
<dbReference type="EMBL" id="UZWD01000023">
    <property type="protein sequence ID" value="VDS04455.1"/>
    <property type="molecule type" value="Genomic_DNA"/>
</dbReference>
<proteinExistence type="inferred from homology"/>
<dbReference type="Pfam" id="PF01329">
    <property type="entry name" value="Pterin_4a"/>
    <property type="match status" value="1"/>
</dbReference>
<organism evidence="5 6">
    <name type="scientific">Devosia equisanguinis</name>
    <dbReference type="NCBI Taxonomy" id="2490941"/>
    <lineage>
        <taxon>Bacteria</taxon>
        <taxon>Pseudomonadati</taxon>
        <taxon>Pseudomonadota</taxon>
        <taxon>Alphaproteobacteria</taxon>
        <taxon>Hyphomicrobiales</taxon>
        <taxon>Devosiaceae</taxon>
        <taxon>Devosia</taxon>
    </lineage>
</organism>
<gene>
    <name evidence="5" type="primary">phhB</name>
    <name evidence="5" type="ORF">DEVEQU_01592</name>
</gene>
<sequence length="96" mass="10943">MVERLSDAARQAAMFDLTQWQLEEPAEAIVRRFKFKDFSEAFAFMTRVALLADAAGHHPEWSNVYNNVTIRLTTHDARGLSEKDIALAHRIDALLD</sequence>
<evidence type="ECO:0000256" key="2">
    <source>
        <dbReference type="ARBA" id="ARBA00006472"/>
    </source>
</evidence>